<keyword evidence="9" id="KW-1185">Reference proteome</keyword>
<feature type="chain" id="PRO_5045927322" description="Thiamine-binding periplasmic protein" evidence="7">
    <location>
        <begin position="33"/>
        <end position="347"/>
    </location>
</feature>
<dbReference type="CDD" id="cd13545">
    <property type="entry name" value="PBP2_TbpA"/>
    <property type="match status" value="1"/>
</dbReference>
<evidence type="ECO:0000256" key="2">
    <source>
        <dbReference type="ARBA" id="ARBA00008520"/>
    </source>
</evidence>
<dbReference type="NCBIfam" id="TIGR01276">
    <property type="entry name" value="thiB"/>
    <property type="match status" value="1"/>
</dbReference>
<organism evidence="8 9">
    <name type="scientific">Thorsellia kenyensis</name>
    <dbReference type="NCBI Taxonomy" id="1549888"/>
    <lineage>
        <taxon>Bacteria</taxon>
        <taxon>Pseudomonadati</taxon>
        <taxon>Pseudomonadota</taxon>
        <taxon>Gammaproteobacteria</taxon>
        <taxon>Enterobacterales</taxon>
        <taxon>Thorselliaceae</taxon>
        <taxon>Thorsellia</taxon>
    </lineage>
</organism>
<name>A0ABV6CB71_9GAMM</name>
<dbReference type="InterPro" id="IPR005967">
    <property type="entry name" value="ThiB"/>
</dbReference>
<keyword evidence="6" id="KW-0574">Periplasm</keyword>
<evidence type="ECO:0000256" key="3">
    <source>
        <dbReference type="ARBA" id="ARBA00019815"/>
    </source>
</evidence>
<evidence type="ECO:0000256" key="6">
    <source>
        <dbReference type="ARBA" id="ARBA00022764"/>
    </source>
</evidence>
<keyword evidence="5 7" id="KW-0732">Signal</keyword>
<evidence type="ECO:0000256" key="5">
    <source>
        <dbReference type="ARBA" id="ARBA00022729"/>
    </source>
</evidence>
<evidence type="ECO:0000313" key="8">
    <source>
        <dbReference type="EMBL" id="MFC0180244.1"/>
    </source>
</evidence>
<proteinExistence type="inferred from homology"/>
<reference evidence="8 9" key="1">
    <citation type="submission" date="2024-09" db="EMBL/GenBank/DDBJ databases">
        <authorList>
            <person name="Sun Q."/>
            <person name="Mori K."/>
        </authorList>
    </citation>
    <scope>NUCLEOTIDE SEQUENCE [LARGE SCALE GENOMIC DNA]</scope>
    <source>
        <strain evidence="8 9">CCM 8545</strain>
    </source>
</reference>
<evidence type="ECO:0000256" key="1">
    <source>
        <dbReference type="ARBA" id="ARBA00004418"/>
    </source>
</evidence>
<sequence length="347" mass="39120">MSHFSIRSFQLTKKTVTLVSVGLLFSSFVALSAELNNQNNILTIYTYDSFVSEYGPGPQIKEAFEKECNCTVNFIGAADGVTLLNKIRNEGKNTKADIVLGLDNNLLQEAVDTGLFAPSDVDLTNIDMPFGWSSTLFVPFDYGFFSFVYDKEKTKEVPTSLKELVYSDKPWTIIYQDPRTSTPGLGFILWMQSVFGDNVSDAYKNLEHKTVTVTKGWSEAYSLFLKGEADFVLSYTTSPAYHEVIENKNNFAALNLEEGHYLQIEVAGKIAHTKNNELADSFMQFMVSEAFQSQIPTTNWMYPVINTKTSAIFDNLYFPKDAFEFGAVEVADKKKMWIETWQNALSL</sequence>
<feature type="signal peptide" evidence="7">
    <location>
        <begin position="1"/>
        <end position="32"/>
    </location>
</feature>
<evidence type="ECO:0000313" key="9">
    <source>
        <dbReference type="Proteomes" id="UP001589758"/>
    </source>
</evidence>
<dbReference type="Pfam" id="PF01547">
    <property type="entry name" value="SBP_bac_1"/>
    <property type="match status" value="1"/>
</dbReference>
<gene>
    <name evidence="8" type="primary">thiB</name>
    <name evidence="8" type="ORF">ACFFIT_09170</name>
</gene>
<dbReference type="RefSeq" id="WP_385877357.1">
    <property type="nucleotide sequence ID" value="NZ_JBHLXE010000097.1"/>
</dbReference>
<evidence type="ECO:0000256" key="4">
    <source>
        <dbReference type="ARBA" id="ARBA00022448"/>
    </source>
</evidence>
<dbReference type="InterPro" id="IPR005948">
    <property type="entry name" value="ThiB-like"/>
</dbReference>
<dbReference type="EMBL" id="JBHLXE010000097">
    <property type="protein sequence ID" value="MFC0180244.1"/>
    <property type="molecule type" value="Genomic_DNA"/>
</dbReference>
<dbReference type="InterPro" id="IPR006059">
    <property type="entry name" value="SBP"/>
</dbReference>
<dbReference type="SUPFAM" id="SSF53850">
    <property type="entry name" value="Periplasmic binding protein-like II"/>
    <property type="match status" value="1"/>
</dbReference>
<dbReference type="PANTHER" id="PTHR30006:SF3">
    <property type="entry name" value="THIAMINE-BINDING PERIPLASMIC PROTEIN"/>
    <property type="match status" value="1"/>
</dbReference>
<dbReference type="Gene3D" id="3.40.190.10">
    <property type="entry name" value="Periplasmic binding protein-like II"/>
    <property type="match status" value="2"/>
</dbReference>
<dbReference type="NCBIfam" id="TIGR01254">
    <property type="entry name" value="sfuA"/>
    <property type="match status" value="1"/>
</dbReference>
<evidence type="ECO:0000256" key="7">
    <source>
        <dbReference type="SAM" id="SignalP"/>
    </source>
</evidence>
<protein>
    <recommendedName>
        <fullName evidence="3">Thiamine-binding periplasmic protein</fullName>
    </recommendedName>
</protein>
<dbReference type="Proteomes" id="UP001589758">
    <property type="component" value="Unassembled WGS sequence"/>
</dbReference>
<comment type="similarity">
    <text evidence="2">Belongs to the bacterial solute-binding protein 1 family.</text>
</comment>
<keyword evidence="4" id="KW-0813">Transport</keyword>
<accession>A0ABV6CB71</accession>
<comment type="subcellular location">
    <subcellularLocation>
        <location evidence="1">Periplasm</location>
    </subcellularLocation>
</comment>
<comment type="caution">
    <text evidence="8">The sequence shown here is derived from an EMBL/GenBank/DDBJ whole genome shotgun (WGS) entry which is preliminary data.</text>
</comment>
<dbReference type="PANTHER" id="PTHR30006">
    <property type="entry name" value="THIAMINE-BINDING PERIPLASMIC PROTEIN-RELATED"/>
    <property type="match status" value="1"/>
</dbReference>